<keyword evidence="2" id="KW-0472">Membrane</keyword>
<feature type="region of interest" description="Disordered" evidence="1">
    <location>
        <begin position="185"/>
        <end position="222"/>
    </location>
</feature>
<gene>
    <name evidence="4" type="ORF">M6B38_111145</name>
</gene>
<sequence>MQNTLRRSLAHTSLASSLATVRFRGRLLKTLQKNLLPNSGKNKLHDIEPRSYMTPLIKILAGVIPGLVLVFPAIILLFLWWRRCRRRPQQQQVTSANAAAAAAPLPSEDGIQAAIDKFHSKSVAGDKNILRFHQLHPYQSQSQKPNIQHQPPLNWGWSQFVFVDRSSVPRSSPLWSLCATGDVVSSQQSPTMKPGTTAESMQSVRISPARPKSSSGSSPLHAATDSFATTSCTRMSLPLPGPSLIGASFPQEAYFEITVTRLNCASGPKERLKDGAASDGDDDDRLKLIEQNHRRLQFECETDTRRPPTTEHGPDNSLICLGLTRGGSAETKLIPGSYPGSIGFRSNGSVCLDGIKLVSESNRTGWATVGRVIGCGFSPSKKKVFFTVDSELVHVIRCHSEAYKSPLYPILSANSEVTVQVNLGQAAFKYVPANAHRTDNPCFLPTTTPSYMSCQSVGGAYEDSREFFSIRMPDTECFDHAARAKSPGITTSITKGSKSRHDGDADGVIADVDKDFDLFEIALNY</sequence>
<keyword evidence="2" id="KW-0812">Transmembrane</keyword>
<organism evidence="4 5">
    <name type="scientific">Iris pallida</name>
    <name type="common">Sweet iris</name>
    <dbReference type="NCBI Taxonomy" id="29817"/>
    <lineage>
        <taxon>Eukaryota</taxon>
        <taxon>Viridiplantae</taxon>
        <taxon>Streptophyta</taxon>
        <taxon>Embryophyta</taxon>
        <taxon>Tracheophyta</taxon>
        <taxon>Spermatophyta</taxon>
        <taxon>Magnoliopsida</taxon>
        <taxon>Liliopsida</taxon>
        <taxon>Asparagales</taxon>
        <taxon>Iridaceae</taxon>
        <taxon>Iridoideae</taxon>
        <taxon>Irideae</taxon>
        <taxon>Iris</taxon>
    </lineage>
</organism>
<dbReference type="InterPro" id="IPR013320">
    <property type="entry name" value="ConA-like_dom_sf"/>
</dbReference>
<dbReference type="InterPro" id="IPR044736">
    <property type="entry name" value="Gid1/RanBPM/SPLA_SPRY"/>
</dbReference>
<protein>
    <recommendedName>
        <fullName evidence="3">SPRY domain-containing protein</fullName>
    </recommendedName>
</protein>
<keyword evidence="5" id="KW-1185">Reference proteome</keyword>
<evidence type="ECO:0000256" key="1">
    <source>
        <dbReference type="SAM" id="MobiDB-lite"/>
    </source>
</evidence>
<proteinExistence type="predicted"/>
<accession>A0AAX6DMZ3</accession>
<dbReference type="InterPro" id="IPR003877">
    <property type="entry name" value="SPRY_dom"/>
</dbReference>
<feature type="domain" description="SPRY" evidence="3">
    <location>
        <begin position="250"/>
        <end position="427"/>
    </location>
</feature>
<reference evidence="4" key="2">
    <citation type="submission" date="2023-04" db="EMBL/GenBank/DDBJ databases">
        <authorList>
            <person name="Bruccoleri R.E."/>
            <person name="Oakeley E.J."/>
            <person name="Faust A.-M."/>
            <person name="Dessus-Babus S."/>
            <person name="Altorfer M."/>
            <person name="Burckhardt D."/>
            <person name="Oertli M."/>
            <person name="Naumann U."/>
            <person name="Petersen F."/>
            <person name="Wong J."/>
        </authorList>
    </citation>
    <scope>NUCLEOTIDE SEQUENCE</scope>
    <source>
        <strain evidence="4">GSM-AAB239-AS_SAM_17_03QT</strain>
        <tissue evidence="4">Leaf</tissue>
    </source>
</reference>
<dbReference type="SMART" id="SM00449">
    <property type="entry name" value="SPRY"/>
    <property type="match status" value="1"/>
</dbReference>
<dbReference type="AlphaFoldDB" id="A0AAX6DMZ3"/>
<dbReference type="CDD" id="cd12885">
    <property type="entry name" value="SPRY_RanBP_like"/>
    <property type="match status" value="1"/>
</dbReference>
<dbReference type="SUPFAM" id="SSF49899">
    <property type="entry name" value="Concanavalin A-like lectins/glucanases"/>
    <property type="match status" value="1"/>
</dbReference>
<keyword evidence="2" id="KW-1133">Transmembrane helix</keyword>
<feature type="transmembrane region" description="Helical" evidence="2">
    <location>
        <begin position="59"/>
        <end position="81"/>
    </location>
</feature>
<evidence type="ECO:0000313" key="5">
    <source>
        <dbReference type="Proteomes" id="UP001140949"/>
    </source>
</evidence>
<dbReference type="EMBL" id="JANAVB010043219">
    <property type="protein sequence ID" value="KAJ6793131.1"/>
    <property type="molecule type" value="Genomic_DNA"/>
</dbReference>
<dbReference type="Gene3D" id="2.60.120.920">
    <property type="match status" value="1"/>
</dbReference>
<evidence type="ECO:0000313" key="4">
    <source>
        <dbReference type="EMBL" id="KAJ6793131.1"/>
    </source>
</evidence>
<dbReference type="Pfam" id="PF00622">
    <property type="entry name" value="SPRY"/>
    <property type="match status" value="1"/>
</dbReference>
<dbReference type="Proteomes" id="UP001140949">
    <property type="component" value="Unassembled WGS sequence"/>
</dbReference>
<evidence type="ECO:0000256" key="2">
    <source>
        <dbReference type="SAM" id="Phobius"/>
    </source>
</evidence>
<feature type="compositionally biased region" description="Low complexity" evidence="1">
    <location>
        <begin position="207"/>
        <end position="219"/>
    </location>
</feature>
<comment type="caution">
    <text evidence="4">The sequence shown here is derived from an EMBL/GenBank/DDBJ whole genome shotgun (WGS) entry which is preliminary data.</text>
</comment>
<dbReference type="PANTHER" id="PTHR44991">
    <property type="entry name" value="IMMUNOGLOBULIN SUPERFAMILY MEMBER 5"/>
    <property type="match status" value="1"/>
</dbReference>
<reference evidence="4" key="1">
    <citation type="journal article" date="2023" name="GigaByte">
        <title>Genome assembly of the bearded iris, Iris pallida Lam.</title>
        <authorList>
            <person name="Bruccoleri R.E."/>
            <person name="Oakeley E.J."/>
            <person name="Faust A.M.E."/>
            <person name="Altorfer M."/>
            <person name="Dessus-Babus S."/>
            <person name="Burckhardt D."/>
            <person name="Oertli M."/>
            <person name="Naumann U."/>
            <person name="Petersen F."/>
            <person name="Wong J."/>
        </authorList>
    </citation>
    <scope>NUCLEOTIDE SEQUENCE</scope>
    <source>
        <strain evidence="4">GSM-AAB239-AS_SAM_17_03QT</strain>
    </source>
</reference>
<name>A0AAX6DMZ3_IRIPA</name>
<dbReference type="InterPro" id="IPR043136">
    <property type="entry name" value="B30.2/SPRY_sf"/>
</dbReference>
<dbReference type="PANTHER" id="PTHR44991:SF1">
    <property type="entry name" value="IMMUNOGLOBULIN SUPERFAMILY MEMBER 5"/>
    <property type="match status" value="1"/>
</dbReference>
<evidence type="ECO:0000259" key="3">
    <source>
        <dbReference type="SMART" id="SM00449"/>
    </source>
</evidence>